<dbReference type="EMBL" id="CAJJDO010000098">
    <property type="protein sequence ID" value="CAD8190969.1"/>
    <property type="molecule type" value="Genomic_DNA"/>
</dbReference>
<reference evidence="1" key="1">
    <citation type="submission" date="2021-01" db="EMBL/GenBank/DDBJ databases">
        <authorList>
            <consortium name="Genoscope - CEA"/>
            <person name="William W."/>
        </authorList>
    </citation>
    <scope>NUCLEOTIDE SEQUENCE</scope>
</reference>
<dbReference type="AlphaFoldDB" id="A0A8S1WRZ6"/>
<organism evidence="1 2">
    <name type="scientific">Paramecium pentaurelia</name>
    <dbReference type="NCBI Taxonomy" id="43138"/>
    <lineage>
        <taxon>Eukaryota</taxon>
        <taxon>Sar</taxon>
        <taxon>Alveolata</taxon>
        <taxon>Ciliophora</taxon>
        <taxon>Intramacronucleata</taxon>
        <taxon>Oligohymenophorea</taxon>
        <taxon>Peniculida</taxon>
        <taxon>Parameciidae</taxon>
        <taxon>Paramecium</taxon>
    </lineage>
</organism>
<dbReference type="Proteomes" id="UP000689195">
    <property type="component" value="Unassembled WGS sequence"/>
</dbReference>
<gene>
    <name evidence="1" type="ORF">PPENT_87.1.T0980006</name>
</gene>
<keyword evidence="2" id="KW-1185">Reference proteome</keyword>
<dbReference type="OrthoDB" id="274641at2759"/>
<protein>
    <submittedName>
        <fullName evidence="1">Uncharacterized protein</fullName>
    </submittedName>
</protein>
<sequence>MANVYDEAPSRTCNSYFVQPFYEKPATDNQSKTLNHYFPQNLCKVDYDNISANTIEIEELLLLNQGNPKGLEEKNTIC</sequence>
<name>A0A8S1WRZ6_9CILI</name>
<proteinExistence type="predicted"/>
<evidence type="ECO:0000313" key="1">
    <source>
        <dbReference type="EMBL" id="CAD8190969.1"/>
    </source>
</evidence>
<accession>A0A8S1WRZ6</accession>
<evidence type="ECO:0000313" key="2">
    <source>
        <dbReference type="Proteomes" id="UP000689195"/>
    </source>
</evidence>
<comment type="caution">
    <text evidence="1">The sequence shown here is derived from an EMBL/GenBank/DDBJ whole genome shotgun (WGS) entry which is preliminary data.</text>
</comment>